<evidence type="ECO:0000256" key="1">
    <source>
        <dbReference type="SAM" id="Phobius"/>
    </source>
</evidence>
<accession>A0A1X7HL95</accession>
<dbReference type="Gene3D" id="3.30.70.1440">
    <property type="entry name" value="Multidrug efflux transporter AcrB pore domain"/>
    <property type="match status" value="1"/>
</dbReference>
<feature type="transmembrane region" description="Helical" evidence="1">
    <location>
        <begin position="424"/>
        <end position="445"/>
    </location>
</feature>
<dbReference type="EMBL" id="LT840184">
    <property type="protein sequence ID" value="SMF88781.1"/>
    <property type="molecule type" value="Genomic_DNA"/>
</dbReference>
<feature type="transmembrane region" description="Helical" evidence="1">
    <location>
        <begin position="508"/>
        <end position="528"/>
    </location>
</feature>
<proteinExistence type="predicted"/>
<dbReference type="AlphaFoldDB" id="A0A1X7HL95"/>
<dbReference type="SUPFAM" id="SSF82693">
    <property type="entry name" value="Multidrug efflux transporter AcrB pore domain, PN1, PN2, PC1 and PC2 subdomains"/>
    <property type="match status" value="2"/>
</dbReference>
<dbReference type="Gene3D" id="1.20.1640.10">
    <property type="entry name" value="Multidrug efflux transporter AcrB transmembrane domain"/>
    <property type="match status" value="2"/>
</dbReference>
<dbReference type="Gene3D" id="3.30.70.1320">
    <property type="entry name" value="Multidrug efflux transporter AcrB pore domain like"/>
    <property type="match status" value="1"/>
</dbReference>
<keyword evidence="3" id="KW-1185">Reference proteome</keyword>
<feature type="transmembrane region" description="Helical" evidence="1">
    <location>
        <begin position="327"/>
        <end position="346"/>
    </location>
</feature>
<dbReference type="Pfam" id="PF00873">
    <property type="entry name" value="ACR_tran"/>
    <property type="match status" value="1"/>
</dbReference>
<keyword evidence="1" id="KW-0812">Transmembrane</keyword>
<keyword evidence="1" id="KW-0472">Membrane</keyword>
<name>A0A1X7HL95_9BACL</name>
<dbReference type="GO" id="GO:0042910">
    <property type="term" value="F:xenobiotic transmembrane transporter activity"/>
    <property type="evidence" value="ECO:0007669"/>
    <property type="project" value="TreeGrafter"/>
</dbReference>
<feature type="transmembrane region" description="Helical" evidence="1">
    <location>
        <begin position="451"/>
        <end position="478"/>
    </location>
</feature>
<dbReference type="Proteomes" id="UP000192940">
    <property type="component" value="Chromosome I"/>
</dbReference>
<organism evidence="2 3">
    <name type="scientific">Paenibacillus uliginis N3/975</name>
    <dbReference type="NCBI Taxonomy" id="1313296"/>
    <lineage>
        <taxon>Bacteria</taxon>
        <taxon>Bacillati</taxon>
        <taxon>Bacillota</taxon>
        <taxon>Bacilli</taxon>
        <taxon>Bacillales</taxon>
        <taxon>Paenibacillaceae</taxon>
        <taxon>Paenibacillus</taxon>
    </lineage>
</organism>
<feature type="transmembrane region" description="Helical" evidence="1">
    <location>
        <begin position="955"/>
        <end position="982"/>
    </location>
</feature>
<protein>
    <submittedName>
        <fullName evidence="2">Hydrophobic/amphiphilic exporter-1, HAE1 family</fullName>
    </submittedName>
</protein>
<keyword evidence="1" id="KW-1133">Transmembrane helix</keyword>
<dbReference type="Gene3D" id="3.30.2090.10">
    <property type="entry name" value="Multidrug efflux transporter AcrB TolC docking domain, DN and DC subdomains"/>
    <property type="match status" value="2"/>
</dbReference>
<evidence type="ECO:0000313" key="3">
    <source>
        <dbReference type="Proteomes" id="UP000192940"/>
    </source>
</evidence>
<dbReference type="PANTHER" id="PTHR32063:SF0">
    <property type="entry name" value="SWARMING MOTILITY PROTEIN SWRC"/>
    <property type="match status" value="1"/>
</dbReference>
<dbReference type="InterPro" id="IPR027463">
    <property type="entry name" value="AcrB_DN_DC_subdom"/>
</dbReference>
<dbReference type="GO" id="GO:0005886">
    <property type="term" value="C:plasma membrane"/>
    <property type="evidence" value="ECO:0007669"/>
    <property type="project" value="TreeGrafter"/>
</dbReference>
<feature type="transmembrane region" description="Helical" evidence="1">
    <location>
        <begin position="827"/>
        <end position="846"/>
    </location>
</feature>
<feature type="transmembrane region" description="Helical" evidence="1">
    <location>
        <begin position="379"/>
        <end position="404"/>
    </location>
</feature>
<dbReference type="PRINTS" id="PR00702">
    <property type="entry name" value="ACRIFLAVINRP"/>
</dbReference>
<reference evidence="2 3" key="1">
    <citation type="submission" date="2017-04" db="EMBL/GenBank/DDBJ databases">
        <authorList>
            <person name="Afonso C.L."/>
            <person name="Miller P.J."/>
            <person name="Scott M.A."/>
            <person name="Spackman E."/>
            <person name="Goraichik I."/>
            <person name="Dimitrov K.M."/>
            <person name="Suarez D.L."/>
            <person name="Swayne D.E."/>
        </authorList>
    </citation>
    <scope>NUCLEOTIDE SEQUENCE [LARGE SCALE GENOMIC DNA]</scope>
    <source>
        <strain evidence="2 3">N3/975</strain>
    </source>
</reference>
<feature type="transmembrane region" description="Helical" evidence="1">
    <location>
        <begin position="353"/>
        <end position="373"/>
    </location>
</feature>
<feature type="transmembrane region" description="Helical" evidence="1">
    <location>
        <begin position="922"/>
        <end position="943"/>
    </location>
</feature>
<dbReference type="PANTHER" id="PTHR32063">
    <property type="match status" value="1"/>
</dbReference>
<dbReference type="Gene3D" id="3.30.70.1430">
    <property type="entry name" value="Multidrug efflux transporter AcrB pore domain"/>
    <property type="match status" value="2"/>
</dbReference>
<dbReference type="SUPFAM" id="SSF82866">
    <property type="entry name" value="Multidrug efflux transporter AcrB transmembrane domain"/>
    <property type="match status" value="2"/>
</dbReference>
<dbReference type="RefSeq" id="WP_208915167.1">
    <property type="nucleotide sequence ID" value="NZ_LT840184.1"/>
</dbReference>
<evidence type="ECO:0000313" key="2">
    <source>
        <dbReference type="EMBL" id="SMF88781.1"/>
    </source>
</evidence>
<feature type="transmembrane region" description="Helical" evidence="1">
    <location>
        <begin position="879"/>
        <end position="901"/>
    </location>
</feature>
<dbReference type="SUPFAM" id="SSF82714">
    <property type="entry name" value="Multidrug efflux transporter AcrB TolC docking domain, DN and DC subdomains"/>
    <property type="match status" value="1"/>
</dbReference>
<dbReference type="InterPro" id="IPR001036">
    <property type="entry name" value="Acrflvin-R"/>
</dbReference>
<feature type="transmembrane region" description="Helical" evidence="1">
    <location>
        <begin position="853"/>
        <end position="873"/>
    </location>
</feature>
<gene>
    <name evidence="2" type="ORF">SAMN05661091_4404</name>
</gene>
<sequence length="1006" mass="108767">MHRITKWAMANKAAILVIVFFSLLVGIFSYSKMPRELQPSMEVSTISITTVGQSMDSNSMLVSATEPIERAVANVKGQSSVISTTGDGYSQVTIKFQLGIKMKEAVAETEKIVNGLQLPAGVSKPYIYQPSTDSMPVSILGIGLSEQMSSTGMDKINNEIIPRLQKITDVGSIRNTGGVMQNVIIRVDPGELSKHKISMESLMSLLNGQNLVVSLGSHVVDNTAVSLKVVGNLNDLQSLGELNVAADVKLSDVAKISLSKDTKTMTHLNGQDGVVLLVNKVAGGNAVEVGKNIASEIKKMNEDYKGDIETSLVWSSDSFITGSVNSMMREVLLGTLFATLIIFLFLRNWRMTLITIISIPLSLAITLFFLSLSGISLNVITIGGIAVAIGRLVDDSIVVIENLYRRSQTEGYTKDVIIDSVKDVAGAITLSTLTSVCVFLPLGLVKGLSAMILPFALTVTYSLLASLFVAITVVPLLGHSFMKNAKPKKHKQVKSYQAVLKWTLNHKFITLAATFVLLIGSIVAYGVIPKGTINNNDTSQIDINLTLPSDTPYETVKQTALQLEDLVRQQPETKHEFIHLGVSEEDLKLGSVQSPTSIAFTIFLKEDANADHLIDKIITFKDQYPNADFEYTESSGLSSANNAIVLDLSGSHQEDLETAAKSVTEALNPIEGIQKISTNLTEKKTIYNINVDPGTTNVSNLAMQLNMQLNQIPIGSMILDGIATPILLDITNPLQTGDNLQDLKVIGKTGEIALSEVAKIEKTEQQSTILRKNSHDFIRITATVDGSKLSTINNQIALETSSLKLPDGVSLDIGGAGAQQSVDTNNLFTAMIVSIGIIYLLLVIMFKNLRMPFVILFSLPFAAVGSILGLIISRIPVDTFALIGALMLIGIVVTNAIVLLDRVKQNEKTMIIREALIEAGNVRLRPILMTAAATIFALLPVLFSKPELGSIVSKGLAVVVVGGLAVSTLLTLVVVPVIYEAFFFRKSKRQRLNNINTSVEQDQINM</sequence>
<dbReference type="STRING" id="1313296.SAMN05661091_4404"/>